<feature type="compositionally biased region" description="Basic residues" evidence="4">
    <location>
        <begin position="1017"/>
        <end position="1026"/>
    </location>
</feature>
<protein>
    <submittedName>
        <fullName evidence="7">Deoxycytidyl transferase</fullName>
    </submittedName>
</protein>
<dbReference type="InterPro" id="IPR001357">
    <property type="entry name" value="BRCT_dom"/>
</dbReference>
<dbReference type="InterPro" id="IPR036775">
    <property type="entry name" value="DNA_pol_Y-fam_lit_finger_sf"/>
</dbReference>
<dbReference type="PANTHER" id="PTHR45990:SF1">
    <property type="entry name" value="DNA REPAIR PROTEIN REV1"/>
    <property type="match status" value="1"/>
</dbReference>
<dbReference type="InterPro" id="IPR017961">
    <property type="entry name" value="DNA_pol_Y-fam_little_finger"/>
</dbReference>
<dbReference type="Gene3D" id="6.10.250.1490">
    <property type="match status" value="1"/>
</dbReference>
<gene>
    <name evidence="7" type="primary">REV1</name>
    <name evidence="7" type="ORF">Q8F55_006006</name>
</gene>
<reference evidence="7 8" key="1">
    <citation type="submission" date="2023-08" db="EMBL/GenBank/DDBJ databases">
        <title>Annotated Genome Sequence of Vanrija albida AlHP1.</title>
        <authorList>
            <person name="Herzog R."/>
        </authorList>
    </citation>
    <scope>NUCLEOTIDE SEQUENCE [LARGE SCALE GENOMIC DNA]</scope>
    <source>
        <strain evidence="7 8">AlHP1</strain>
    </source>
</reference>
<evidence type="ECO:0000259" key="5">
    <source>
        <dbReference type="PROSITE" id="PS50172"/>
    </source>
</evidence>
<dbReference type="PANTHER" id="PTHR45990">
    <property type="entry name" value="DNA REPAIR PROTEIN REV1"/>
    <property type="match status" value="1"/>
</dbReference>
<dbReference type="InterPro" id="IPR043128">
    <property type="entry name" value="Rev_trsase/Diguanyl_cyclase"/>
</dbReference>
<dbReference type="GeneID" id="95987049"/>
<dbReference type="Pfam" id="PF00817">
    <property type="entry name" value="IMS"/>
    <property type="match status" value="1"/>
</dbReference>
<feature type="region of interest" description="Disordered" evidence="4">
    <location>
        <begin position="41"/>
        <end position="74"/>
    </location>
</feature>
<feature type="compositionally biased region" description="Low complexity" evidence="4">
    <location>
        <begin position="1027"/>
        <end position="1040"/>
    </location>
</feature>
<feature type="domain" description="UmuC" evidence="6">
    <location>
        <begin position="390"/>
        <end position="588"/>
    </location>
</feature>
<evidence type="ECO:0000256" key="3">
    <source>
        <dbReference type="ARBA" id="ARBA00022679"/>
    </source>
</evidence>
<dbReference type="PROSITE" id="PS50172">
    <property type="entry name" value="BRCT"/>
    <property type="match status" value="1"/>
</dbReference>
<comment type="caution">
    <text evidence="7">The sequence shown here is derived from an EMBL/GenBank/DDBJ whole genome shotgun (WGS) entry which is preliminary data.</text>
</comment>
<accession>A0ABR3Q3E8</accession>
<feature type="compositionally biased region" description="Pro residues" evidence="4">
    <location>
        <begin position="824"/>
        <end position="833"/>
    </location>
</feature>
<dbReference type="Gene3D" id="3.30.1490.100">
    <property type="entry name" value="DNA polymerase, Y-family, little finger domain"/>
    <property type="match status" value="1"/>
</dbReference>
<dbReference type="PROSITE" id="PS50173">
    <property type="entry name" value="UMUC"/>
    <property type="match status" value="1"/>
</dbReference>
<dbReference type="InterPro" id="IPR053848">
    <property type="entry name" value="IMS_HHH_1"/>
</dbReference>
<dbReference type="Pfam" id="PF21999">
    <property type="entry name" value="IMS_HHH_1"/>
    <property type="match status" value="1"/>
</dbReference>
<feature type="region of interest" description="Disordered" evidence="4">
    <location>
        <begin position="865"/>
        <end position="887"/>
    </location>
</feature>
<proteinExistence type="inferred from homology"/>
<keyword evidence="3 7" id="KW-0808">Transferase</keyword>
<evidence type="ECO:0000256" key="2">
    <source>
        <dbReference type="ARBA" id="ARBA00022634"/>
    </source>
</evidence>
<dbReference type="InterPro" id="IPR025527">
    <property type="entry name" value="HUWE1/Rev1_UBM"/>
</dbReference>
<evidence type="ECO:0000259" key="6">
    <source>
        <dbReference type="PROSITE" id="PS50173"/>
    </source>
</evidence>
<feature type="region of interest" description="Disordered" evidence="4">
    <location>
        <begin position="281"/>
        <end position="302"/>
    </location>
</feature>
<keyword evidence="8" id="KW-1185">Reference proteome</keyword>
<dbReference type="Gene3D" id="3.30.70.270">
    <property type="match status" value="1"/>
</dbReference>
<comment type="similarity">
    <text evidence="1">Belongs to the DNA polymerase type-Y family.</text>
</comment>
<dbReference type="InterPro" id="IPR031991">
    <property type="entry name" value="Rev1_C"/>
</dbReference>
<dbReference type="InterPro" id="IPR036420">
    <property type="entry name" value="BRCT_dom_sf"/>
</dbReference>
<feature type="compositionally biased region" description="Polar residues" evidence="4">
    <location>
        <begin position="64"/>
        <end position="74"/>
    </location>
</feature>
<dbReference type="Gene3D" id="1.20.58.1280">
    <property type="entry name" value="DNA repair protein Rev1, C-terminal domain"/>
    <property type="match status" value="1"/>
</dbReference>
<dbReference type="SUPFAM" id="SSF56672">
    <property type="entry name" value="DNA/RNA polymerases"/>
    <property type="match status" value="1"/>
</dbReference>
<dbReference type="SMART" id="SM00292">
    <property type="entry name" value="BRCT"/>
    <property type="match status" value="1"/>
</dbReference>
<dbReference type="Pfam" id="PF16727">
    <property type="entry name" value="REV1_C"/>
    <property type="match status" value="1"/>
</dbReference>
<dbReference type="RefSeq" id="XP_069209120.1">
    <property type="nucleotide sequence ID" value="XM_069354478.1"/>
</dbReference>
<dbReference type="InterPro" id="IPR043502">
    <property type="entry name" value="DNA/RNA_pol_sf"/>
</dbReference>
<dbReference type="Proteomes" id="UP001565368">
    <property type="component" value="Unassembled WGS sequence"/>
</dbReference>
<organism evidence="7 8">
    <name type="scientific">Vanrija albida</name>
    <dbReference type="NCBI Taxonomy" id="181172"/>
    <lineage>
        <taxon>Eukaryota</taxon>
        <taxon>Fungi</taxon>
        <taxon>Dikarya</taxon>
        <taxon>Basidiomycota</taxon>
        <taxon>Agaricomycotina</taxon>
        <taxon>Tremellomycetes</taxon>
        <taxon>Trichosporonales</taxon>
        <taxon>Trichosporonaceae</taxon>
        <taxon>Vanrija</taxon>
    </lineage>
</organism>
<dbReference type="EMBL" id="JBBXJM010000004">
    <property type="protein sequence ID" value="KAL1409176.1"/>
    <property type="molecule type" value="Genomic_DNA"/>
</dbReference>
<dbReference type="Pfam" id="PF11799">
    <property type="entry name" value="IMS_C"/>
    <property type="match status" value="1"/>
</dbReference>
<dbReference type="Gene3D" id="3.40.50.10190">
    <property type="entry name" value="BRCT domain"/>
    <property type="match status" value="1"/>
</dbReference>
<evidence type="ECO:0000313" key="7">
    <source>
        <dbReference type="EMBL" id="KAL1409176.1"/>
    </source>
</evidence>
<sequence length="1163" mass="125680">MSAPSSSQSFWAEALDLAESIDGPAEVLPLPKRVMFASYEVSPDTPETPAGKQAGVGPSPPTSPTAHDQGQESTSLEYLPNRVEQLPEEHAYLANPEYAPNAFGDVGDYMRKKDIKVQNQNREIAAAGAHLAQIFAGLTFYINGNTTPPMEELRRLILIRGGTVVPYVRTKGVLDFIVAPVLTLAKFREFARYKVVREGWVLDCVVEDRIVDWRKWRLRPEGEGETGLEDFLGRKGEVTAMEPVEEAEVPPSEPPSPPATRAIAATQSLLRPVRPAAPTVIEQGQPRAEDTEIKEAPNAAPRSEGAWDNYFVHRSNQHAAQLMKSDEFRVNNTSERGNESGFIDKFYQNSRLHHLSTWKAALRLLVAEARASVVARVPTVLPEPGAQRYYFHVDFDAFFVSAGVASRPHLKGKPVVVCHSSGGGRASTSEVASASYEARALGVKNGMSLGRARQLCGDDLETIPYEFDTYQSHSLTFYKILLGYADELEAVSVDEALLEVTGAVTARALAPEEAGVRSPDPAIQLADKIRDDIRAETGCEVSIGISHNILLARMATKKAKPAGVFHLKAEEAPTFLADLDVDQLPQVGWSTRAKIQDVFGSTLCGALLSQSRDSLRRALGPKTGDTIYGFLRGQDTRQLTPDKERKSVSAEINYGIRFRTQDQADRYVADLAGEVSKRLKSIGARGRQLTLKIMSRHPDAPIEPPKFLGHGKCETFNKGGAISGPRGTATDDPEVIGVEAVKLLGSMRLDPVELRGVGIQVTKLEFSTGLPKGQGLLSTMFGKAKAAQAARLEAEQQAEAELEIETAVPETAQVSSNEGSVEPDVPPDAPVSPPRASDGPSDVDPEFLAAMPPSIRAELEADLAAKRADRGKRKRSEETTPGIECGDSVGHVDVVEEVDVPVRTAGRHKYAHITKQLRPKIKTMMGNKAIAELPLYTAWGKQRATSRSRSHSIDPPAAPVTTDSDSDIQVIGADIAKIGDYAVATLRELGIDLDVFTALPPDLQREVVQQERQRLQLRRNGGKHSTKAASPAAKRAKTTAAPKIAATPAMVVRKPALFGARDTSAVADVLTRWVVTCGDNPPADGDVARVGKYLVKCVHASMGGVDHVAVLLRHLRGLVADGAREAEGEGAGGAGDAWWEVVERLKVEVDTAVVAKLGAPLRL</sequence>
<dbReference type="InterPro" id="IPR038401">
    <property type="entry name" value="Rev1_C_sf"/>
</dbReference>
<evidence type="ECO:0000256" key="4">
    <source>
        <dbReference type="SAM" id="MobiDB-lite"/>
    </source>
</evidence>
<dbReference type="SUPFAM" id="SSF100879">
    <property type="entry name" value="Lesion bypass DNA polymerase (Y-family), little finger domain"/>
    <property type="match status" value="1"/>
</dbReference>
<dbReference type="Gene3D" id="6.10.250.1630">
    <property type="match status" value="2"/>
</dbReference>
<dbReference type="Gene3D" id="3.40.1170.60">
    <property type="match status" value="1"/>
</dbReference>
<name>A0ABR3Q3E8_9TREE</name>
<dbReference type="GO" id="GO:0016740">
    <property type="term" value="F:transferase activity"/>
    <property type="evidence" value="ECO:0007669"/>
    <property type="project" value="UniProtKB-KW"/>
</dbReference>
<keyword evidence="2" id="KW-0237">DNA synthesis</keyword>
<dbReference type="Pfam" id="PF16589">
    <property type="entry name" value="BRCT_2"/>
    <property type="match status" value="1"/>
</dbReference>
<dbReference type="Gene3D" id="1.10.150.20">
    <property type="entry name" value="5' to 3' exonuclease, C-terminal subdomain"/>
    <property type="match status" value="1"/>
</dbReference>
<feature type="domain" description="BRCT" evidence="5">
    <location>
        <begin position="130"/>
        <end position="218"/>
    </location>
</feature>
<dbReference type="CDD" id="cd01701">
    <property type="entry name" value="PolY_Rev1"/>
    <property type="match status" value="1"/>
</dbReference>
<evidence type="ECO:0000313" key="8">
    <source>
        <dbReference type="Proteomes" id="UP001565368"/>
    </source>
</evidence>
<feature type="region of interest" description="Disordered" evidence="4">
    <location>
        <begin position="1017"/>
        <end position="1040"/>
    </location>
</feature>
<evidence type="ECO:0000256" key="1">
    <source>
        <dbReference type="ARBA" id="ARBA00010945"/>
    </source>
</evidence>
<feature type="region of interest" description="Disordered" evidence="4">
    <location>
        <begin position="805"/>
        <end position="847"/>
    </location>
</feature>
<dbReference type="Pfam" id="PF14377">
    <property type="entry name" value="UBM"/>
    <property type="match status" value="2"/>
</dbReference>
<dbReference type="SUPFAM" id="SSF52113">
    <property type="entry name" value="BRCT domain"/>
    <property type="match status" value="1"/>
</dbReference>
<dbReference type="InterPro" id="IPR001126">
    <property type="entry name" value="UmuC"/>
</dbReference>